<dbReference type="AlphaFoldDB" id="A0AA95H8N9"/>
<feature type="chain" id="PRO_5041660699" evidence="1">
    <location>
        <begin position="26"/>
        <end position="281"/>
    </location>
</feature>
<name>A0AA95H8N9_9GAMM</name>
<proteinExistence type="predicted"/>
<accession>A0AA95H8N9</accession>
<evidence type="ECO:0000256" key="1">
    <source>
        <dbReference type="SAM" id="SignalP"/>
    </source>
</evidence>
<dbReference type="Proteomes" id="UP001300672">
    <property type="component" value="Chromosome"/>
</dbReference>
<dbReference type="KEGG" id="tdu:QJT80_00295"/>
<sequence>MSHPHLCAGLGLLGICLLASIPAYADSWVVTQAVNVTNAVTMNQTNTTNSKQAMNAVNLGNSTLNNSSQTVTAGNGVTMNQTDANSSKQAMNMILSTGTVNNTSQTVNMSSKDLTLKQSGSTSNSHQAANMMQATTIEGNSSQSVTGISDLTLEATSSGSVQAVNMASATDMGGLSQAVSASGNVKFKLAGCTNCYQAGNYMNTDNITASMSQTFTGGTIDYSESTGANTGSVQAGNILIRKIGGTVTGTVSQSFNGASINVYGNSTPHSVTQAGNYFAKR</sequence>
<evidence type="ECO:0000313" key="2">
    <source>
        <dbReference type="EMBL" id="WGZ90924.1"/>
    </source>
</evidence>
<protein>
    <submittedName>
        <fullName evidence="2">Uncharacterized protein</fullName>
    </submittedName>
</protein>
<keyword evidence="1" id="KW-0732">Signal</keyword>
<reference evidence="2" key="1">
    <citation type="journal article" date="2023" name="Int. J. Mol. Sci.">
        <title>Metagenomics Revealed a New Genus 'Candidatus Thiocaldithrix dubininis' gen. nov., sp. nov. and a New Species 'Candidatus Thiothrix putei' sp. nov. in the Family Thiotrichaceae, Some Members of Which Have Traits of Both Na+- and H+-Motive Energetics.</title>
        <authorList>
            <person name="Ravin N.V."/>
            <person name="Muntyan M.S."/>
            <person name="Smolyakov D.D."/>
            <person name="Rudenko T.S."/>
            <person name="Beletsky A.V."/>
            <person name="Mardanov A.V."/>
            <person name="Grabovich M.Y."/>
        </authorList>
    </citation>
    <scope>NUCLEOTIDE SEQUENCE</scope>
    <source>
        <strain evidence="2">GKL-01</strain>
    </source>
</reference>
<gene>
    <name evidence="2" type="ORF">QJT80_00295</name>
</gene>
<reference evidence="2" key="2">
    <citation type="submission" date="2023-04" db="EMBL/GenBank/DDBJ databases">
        <authorList>
            <person name="Beletskiy A.V."/>
            <person name="Mardanov A.V."/>
            <person name="Ravin N.V."/>
        </authorList>
    </citation>
    <scope>NUCLEOTIDE SEQUENCE</scope>
    <source>
        <strain evidence="2">GKL-01</strain>
    </source>
</reference>
<organism evidence="2">
    <name type="scientific">Candidatus Thiocaldithrix dubininis</name>
    <dbReference type="NCBI Taxonomy" id="3080823"/>
    <lineage>
        <taxon>Bacteria</taxon>
        <taxon>Pseudomonadati</taxon>
        <taxon>Pseudomonadota</taxon>
        <taxon>Gammaproteobacteria</taxon>
        <taxon>Thiotrichales</taxon>
        <taxon>Thiotrichaceae</taxon>
        <taxon>Candidatus Thiocaldithrix</taxon>
    </lineage>
</organism>
<dbReference type="EMBL" id="CP124755">
    <property type="protein sequence ID" value="WGZ90924.1"/>
    <property type="molecule type" value="Genomic_DNA"/>
</dbReference>
<feature type="signal peptide" evidence="1">
    <location>
        <begin position="1"/>
        <end position="25"/>
    </location>
</feature>